<proteinExistence type="predicted"/>
<sequence length="101" mass="11660">MKFTSFKEVILDKIKQDDLITIDIERYPDKAKVSIEDKIVVEKIWKTLSAIELKQEGSRMRIGDYAVRILVNNTGSRGMQLIKGNQYIWIHDGKKAMFIGS</sequence>
<evidence type="ECO:0000313" key="1">
    <source>
        <dbReference type="EMBL" id="AKF95787.1"/>
    </source>
</evidence>
<name>A0A0F7EJ84_BRELA</name>
<gene>
    <name evidence="1" type="ORF">EX87_19405</name>
</gene>
<keyword evidence="1" id="KW-0614">Plasmid</keyword>
<dbReference type="RefSeq" id="WP_031414923.1">
    <property type="nucleotide sequence ID" value="NZ_CP011076.1"/>
</dbReference>
<accession>A0A0F7EJ84</accession>
<protein>
    <submittedName>
        <fullName evidence="1">Uncharacterized protein</fullName>
    </submittedName>
</protein>
<dbReference type="EMBL" id="CP011076">
    <property type="protein sequence ID" value="AKF95787.1"/>
    <property type="molecule type" value="Genomic_DNA"/>
</dbReference>
<geneLocation type="plasmid" evidence="1">
    <name>unnamed2</name>
</geneLocation>
<organism evidence="1">
    <name type="scientific">Brevibacillus laterosporus</name>
    <name type="common">Bacillus laterosporus</name>
    <dbReference type="NCBI Taxonomy" id="1465"/>
    <lineage>
        <taxon>Bacteria</taxon>
        <taxon>Bacillati</taxon>
        <taxon>Bacillota</taxon>
        <taxon>Bacilli</taxon>
        <taxon>Bacillales</taxon>
        <taxon>Paenibacillaceae</taxon>
        <taxon>Brevibacillus</taxon>
    </lineage>
</organism>
<reference evidence="1" key="1">
    <citation type="submission" date="2015-03" db="EMBL/GenBank/DDBJ databases">
        <title>MIGS Cultured Bacterial/Archaeal sample from Brevibacillus laterosporus.</title>
        <authorList>
            <person name="Zeng D."/>
            <person name="Zhu L."/>
            <person name="Dong G."/>
            <person name="Ye W."/>
            <person name="Ren D."/>
            <person name="Wu L."/>
            <person name="Xu J."/>
            <person name="Li G."/>
            <person name="Guo L."/>
        </authorList>
    </citation>
    <scope>NUCLEOTIDE SEQUENCE</scope>
    <source>
        <strain evidence="1">B9</strain>
        <plasmid evidence="1">unnamed2</plasmid>
    </source>
</reference>
<dbReference type="AlphaFoldDB" id="A0A0F7EJ84"/>